<dbReference type="OrthoDB" id="194358at2759"/>
<proteinExistence type="predicted"/>
<organism evidence="3 4">
    <name type="scientific">Ustilaginoidea virens</name>
    <name type="common">Rice false smut fungus</name>
    <name type="synonym">Villosiclava virens</name>
    <dbReference type="NCBI Taxonomy" id="1159556"/>
    <lineage>
        <taxon>Eukaryota</taxon>
        <taxon>Fungi</taxon>
        <taxon>Dikarya</taxon>
        <taxon>Ascomycota</taxon>
        <taxon>Pezizomycotina</taxon>
        <taxon>Sordariomycetes</taxon>
        <taxon>Hypocreomycetidae</taxon>
        <taxon>Hypocreales</taxon>
        <taxon>Clavicipitaceae</taxon>
        <taxon>Ustilaginoidea</taxon>
    </lineage>
</organism>
<dbReference type="RefSeq" id="XP_042999367.1">
    <property type="nucleotide sequence ID" value="XM_043143434.1"/>
</dbReference>
<feature type="compositionally biased region" description="Low complexity" evidence="1">
    <location>
        <begin position="248"/>
        <end position="260"/>
    </location>
</feature>
<evidence type="ECO:0000256" key="1">
    <source>
        <dbReference type="SAM" id="MobiDB-lite"/>
    </source>
</evidence>
<feature type="compositionally biased region" description="Low complexity" evidence="1">
    <location>
        <begin position="343"/>
        <end position="353"/>
    </location>
</feature>
<feature type="region of interest" description="Disordered" evidence="1">
    <location>
        <begin position="248"/>
        <end position="390"/>
    </location>
</feature>
<dbReference type="PANTHER" id="PTHR38788:SF3">
    <property type="entry name" value="CLR5 DOMAIN-CONTAINING PROTEIN"/>
    <property type="match status" value="1"/>
</dbReference>
<feature type="compositionally biased region" description="Pro residues" evidence="1">
    <location>
        <begin position="421"/>
        <end position="431"/>
    </location>
</feature>
<reference evidence="3" key="1">
    <citation type="submission" date="2020-03" db="EMBL/GenBank/DDBJ databases">
        <title>A mixture of massive structural variations and highly conserved coding sequences in Ustilaginoidea virens genome.</title>
        <authorList>
            <person name="Zhang K."/>
            <person name="Zhao Z."/>
            <person name="Zhang Z."/>
            <person name="Li Y."/>
            <person name="Hsiang T."/>
            <person name="Sun W."/>
        </authorList>
    </citation>
    <scope>NUCLEOTIDE SEQUENCE</scope>
    <source>
        <strain evidence="3">UV-8b</strain>
    </source>
</reference>
<feature type="region of interest" description="Disordered" evidence="1">
    <location>
        <begin position="116"/>
        <end position="167"/>
    </location>
</feature>
<dbReference type="InterPro" id="IPR025676">
    <property type="entry name" value="Clr5_dom"/>
</dbReference>
<feature type="compositionally biased region" description="Polar residues" evidence="1">
    <location>
        <begin position="291"/>
        <end position="301"/>
    </location>
</feature>
<evidence type="ECO:0000259" key="2">
    <source>
        <dbReference type="Pfam" id="PF14420"/>
    </source>
</evidence>
<dbReference type="Proteomes" id="UP000027002">
    <property type="component" value="Chromosome 4"/>
</dbReference>
<feature type="domain" description="Clr5" evidence="2">
    <location>
        <begin position="487"/>
        <end position="539"/>
    </location>
</feature>
<dbReference type="EMBL" id="CP072756">
    <property type="protein sequence ID" value="QUC21694.1"/>
    <property type="molecule type" value="Genomic_DNA"/>
</dbReference>
<feature type="region of interest" description="Disordered" evidence="1">
    <location>
        <begin position="188"/>
        <end position="229"/>
    </location>
</feature>
<feature type="compositionally biased region" description="Polar residues" evidence="1">
    <location>
        <begin position="354"/>
        <end position="379"/>
    </location>
</feature>
<accession>A0A8E5HU65</accession>
<keyword evidence="4" id="KW-1185">Reference proteome</keyword>
<feature type="compositionally biased region" description="Polar residues" evidence="1">
    <location>
        <begin position="319"/>
        <end position="337"/>
    </location>
</feature>
<name>A0A8E5HU65_USTVR</name>
<dbReference type="AlphaFoldDB" id="A0A8E5HU65"/>
<evidence type="ECO:0000313" key="3">
    <source>
        <dbReference type="EMBL" id="QUC21694.1"/>
    </source>
</evidence>
<gene>
    <name evidence="3" type="ORF">UV8b_05937</name>
</gene>
<evidence type="ECO:0000313" key="4">
    <source>
        <dbReference type="Proteomes" id="UP000027002"/>
    </source>
</evidence>
<dbReference type="PANTHER" id="PTHR38788">
    <property type="entry name" value="CLR5 DOMAIN-CONTAINING PROTEIN"/>
    <property type="match status" value="1"/>
</dbReference>
<protein>
    <recommendedName>
        <fullName evidence="2">Clr5 domain-containing protein</fullName>
    </recommendedName>
</protein>
<dbReference type="Pfam" id="PF14420">
    <property type="entry name" value="Clr5"/>
    <property type="match status" value="1"/>
</dbReference>
<dbReference type="GeneID" id="66066714"/>
<feature type="region of interest" description="Disordered" evidence="1">
    <location>
        <begin position="411"/>
        <end position="435"/>
    </location>
</feature>
<dbReference type="KEGG" id="uvi:66066714"/>
<sequence>MFNLPPDKQRNPGFHADSYGFNGQPWSRFDFGQATMSSSSGFSAEQAHDERQDFGGMGGMEWAPTPSSVQPDYYQGHQQHPGDTDMELEALSSPHSGGGVGRLVAHFENKGFNPFENRSLASAPPLPPRPLNATVSMNNHTDGNDQRHHHHHQQQQQQHAAQSPSISMNSFQASLSFDPLSSYCGNGVSGGGGGSSPSFDSNRIASPVTASGESWGGPFPSSHRVTSPAAMSPTCMAFGSYHDGRVASPGAGPSPAPFGSLDGFMPGNRMRSPVAHQPDMASSPLVPSPVTPNSAAHQNTPAIGGTPGFEIWRPPGSADTKSLNRNLSNALGSSANPSIAGFRSSSSRRGTSSNGAIPNHATTSPAASNNNHVSATNSAGFLKPPVPTTPKPHISVGNQFILELNPITKAKSRASTKPPRPRVPPPIPLPFVPEIKQEPETPRPLEMTPSCPAEVNGLSCPFPDQKPASASLRGQIGTRPSREQVPAEAWEHFKGIIRALYLEERKPLKEVMAIMADKYSFQATPKMYKTRFSQWGFVKNNTEEEVKRLLSMKFQRDAEGKVSEFVRNGRVVNLGTYLKRKGVTEYDLVDFELPADLPAHVRCRTPTPPPAPGYLRSPDLLRAQELVVSNMRKAFLHCRQFEDETEARIGWPVTMVWGAGSSELLLEANFYFEAQDATQGGNLLIHAFQQLEVDLKKLTPLGINELLLGMVHRDPGMMTALCKYLAAYSTTNFERSHPLRQIFTCLYEIQQKHGSMTVSELLWGSMPAIAEELETIYQRHHPYVARTWIDLALFYNHVNVEQFDKLVSELRLQQHQVEQRYGLSSADALALRYAILQSLYAANPRSEAVRQAAHDTWNHMRRANVVFGLRDAKANVYCYHCPVKVDPWTKRCRRRYDSGVAILEQHVGVKIQPYFEEDFHHAVHVPDAQEAWSSALDHMGSGKYAFI</sequence>